<dbReference type="STRING" id="1036808.A0A0C3A8C8"/>
<dbReference type="InterPro" id="IPR029063">
    <property type="entry name" value="SAM-dependent_MTases_sf"/>
</dbReference>
<evidence type="ECO:0000313" key="2">
    <source>
        <dbReference type="EMBL" id="KIM69973.1"/>
    </source>
</evidence>
<dbReference type="OrthoDB" id="433955at2759"/>
<evidence type="ECO:0000256" key="1">
    <source>
        <dbReference type="SAM" id="MobiDB-lite"/>
    </source>
</evidence>
<reference evidence="2 3" key="1">
    <citation type="submission" date="2014-04" db="EMBL/GenBank/DDBJ databases">
        <authorList>
            <consortium name="DOE Joint Genome Institute"/>
            <person name="Kuo A."/>
            <person name="Kohler A."/>
            <person name="Nagy L.G."/>
            <person name="Floudas D."/>
            <person name="Copeland A."/>
            <person name="Barry K.W."/>
            <person name="Cichocki N."/>
            <person name="Veneault-Fourrey C."/>
            <person name="LaButti K."/>
            <person name="Lindquist E.A."/>
            <person name="Lipzen A."/>
            <person name="Lundell T."/>
            <person name="Morin E."/>
            <person name="Murat C."/>
            <person name="Sun H."/>
            <person name="Tunlid A."/>
            <person name="Henrissat B."/>
            <person name="Grigoriev I.V."/>
            <person name="Hibbett D.S."/>
            <person name="Martin F."/>
            <person name="Nordberg H.P."/>
            <person name="Cantor M.N."/>
            <person name="Hua S.X."/>
        </authorList>
    </citation>
    <scope>NUCLEOTIDE SEQUENCE [LARGE SCALE GENOMIC DNA]</scope>
    <source>
        <strain evidence="2 3">Foug A</strain>
    </source>
</reference>
<dbReference type="Pfam" id="PF10294">
    <property type="entry name" value="Methyltransf_16"/>
    <property type="match status" value="1"/>
</dbReference>
<reference evidence="3" key="2">
    <citation type="submission" date="2015-01" db="EMBL/GenBank/DDBJ databases">
        <title>Evolutionary Origins and Diversification of the Mycorrhizal Mutualists.</title>
        <authorList>
            <consortium name="DOE Joint Genome Institute"/>
            <consortium name="Mycorrhizal Genomics Consortium"/>
            <person name="Kohler A."/>
            <person name="Kuo A."/>
            <person name="Nagy L.G."/>
            <person name="Floudas D."/>
            <person name="Copeland A."/>
            <person name="Barry K.W."/>
            <person name="Cichocki N."/>
            <person name="Veneault-Fourrey C."/>
            <person name="LaButti K."/>
            <person name="Lindquist E.A."/>
            <person name="Lipzen A."/>
            <person name="Lundell T."/>
            <person name="Morin E."/>
            <person name="Murat C."/>
            <person name="Riley R."/>
            <person name="Ohm R."/>
            <person name="Sun H."/>
            <person name="Tunlid A."/>
            <person name="Henrissat B."/>
            <person name="Grigoriev I.V."/>
            <person name="Hibbett D.S."/>
            <person name="Martin F."/>
        </authorList>
    </citation>
    <scope>NUCLEOTIDE SEQUENCE [LARGE SCALE GENOMIC DNA]</scope>
    <source>
        <strain evidence="3">Foug A</strain>
    </source>
</reference>
<dbReference type="InParanoid" id="A0A0C3A8C8"/>
<dbReference type="PANTHER" id="PTHR14614">
    <property type="entry name" value="HEPATOCELLULAR CARCINOMA-ASSOCIATED ANTIGEN"/>
    <property type="match status" value="1"/>
</dbReference>
<gene>
    <name evidence="2" type="ORF">SCLCIDRAFT_1207231</name>
</gene>
<dbReference type="Gene3D" id="3.40.50.150">
    <property type="entry name" value="Vaccinia Virus protein VP39"/>
    <property type="match status" value="1"/>
</dbReference>
<dbReference type="FunCoup" id="A0A0C3A8C8">
    <property type="interactions" value="28"/>
</dbReference>
<keyword evidence="3" id="KW-1185">Reference proteome</keyword>
<dbReference type="InterPro" id="IPR019410">
    <property type="entry name" value="Methyltransf_16"/>
</dbReference>
<proteinExistence type="predicted"/>
<feature type="region of interest" description="Disordered" evidence="1">
    <location>
        <begin position="104"/>
        <end position="126"/>
    </location>
</feature>
<dbReference type="Proteomes" id="UP000053989">
    <property type="component" value="Unassembled WGS sequence"/>
</dbReference>
<dbReference type="GO" id="GO:0008757">
    <property type="term" value="F:S-adenosylmethionine-dependent methyltransferase activity"/>
    <property type="evidence" value="ECO:0007669"/>
    <property type="project" value="UniProtKB-ARBA"/>
</dbReference>
<evidence type="ECO:0000313" key="3">
    <source>
        <dbReference type="Proteomes" id="UP000053989"/>
    </source>
</evidence>
<dbReference type="AlphaFoldDB" id="A0A0C3A8C8"/>
<accession>A0A0C3A8C8</accession>
<sequence length="514" mass="56790">MTYPISPSTTLPPLAHLRTYSASQLHQALQTLREIYFPQSTCLPPTAACFPLSQPPSSSPGGVLSLKEKLMLCEAMLTDGRMTRAESKRRRFCRKRMRVPDSGYASAEEYSDGGGHGDWDNDSDCDHGDEEDHLALLRADDLERGFSIKWLTGLVKRADSWVNIRPWDVSVEEEIEVTEENMRMAVIDEVSVLLAQFAGDEDGKQESEPSLTRKFAFPFWPDAIDTSNSQQHDGERTNRKIQTSIIVELNDAPLDAMDHTAVGLQSWASAVVLAQRMCADPAQYLLANNYQAMMSRMATTAHIPRFIPKPKLLRVLELGAGTGLLSIAAAKVYSQLGCSAYVQATDYHSVILDNLAKNVHANLGTMGGVDEVNVVVAALDWSSPPSLPEEDKYDVILASDVIYEPQHGLWIHDCAARVMRRETMTSEVEGDRGGTSVFWLTIPHRSTGRHEGMGHTVEEAFSSPGEIKEGHGNAQRLTIVSRDEIGRQDGVGRVDEGGYTIFEIRWVSILGTVC</sequence>
<organism evidence="2 3">
    <name type="scientific">Scleroderma citrinum Foug A</name>
    <dbReference type="NCBI Taxonomy" id="1036808"/>
    <lineage>
        <taxon>Eukaryota</taxon>
        <taxon>Fungi</taxon>
        <taxon>Dikarya</taxon>
        <taxon>Basidiomycota</taxon>
        <taxon>Agaricomycotina</taxon>
        <taxon>Agaricomycetes</taxon>
        <taxon>Agaricomycetidae</taxon>
        <taxon>Boletales</taxon>
        <taxon>Sclerodermatineae</taxon>
        <taxon>Sclerodermataceae</taxon>
        <taxon>Scleroderma</taxon>
    </lineage>
</organism>
<protein>
    <submittedName>
        <fullName evidence="2">Uncharacterized protein</fullName>
    </submittedName>
</protein>
<dbReference type="EMBL" id="KN822005">
    <property type="protein sequence ID" value="KIM69973.1"/>
    <property type="molecule type" value="Genomic_DNA"/>
</dbReference>
<dbReference type="SUPFAM" id="SSF53335">
    <property type="entry name" value="S-adenosyl-L-methionine-dependent methyltransferases"/>
    <property type="match status" value="1"/>
</dbReference>
<name>A0A0C3A8C8_9AGAM</name>
<dbReference type="HOGENOM" id="CLU_030437_1_0_1"/>
<dbReference type="CDD" id="cd02440">
    <property type="entry name" value="AdoMet_MTases"/>
    <property type="match status" value="1"/>
</dbReference>